<protein>
    <submittedName>
        <fullName evidence="2">Agmatine deiminase</fullName>
    </submittedName>
</protein>
<dbReference type="PANTHER" id="PTHR31377:SF0">
    <property type="entry name" value="AGMATINE DEIMINASE-RELATED"/>
    <property type="match status" value="1"/>
</dbReference>
<keyword evidence="1" id="KW-0378">Hydrolase</keyword>
<keyword evidence="3" id="KW-1185">Reference proteome</keyword>
<dbReference type="SUPFAM" id="SSF55909">
    <property type="entry name" value="Pentein"/>
    <property type="match status" value="1"/>
</dbReference>
<evidence type="ECO:0000256" key="1">
    <source>
        <dbReference type="ARBA" id="ARBA00022801"/>
    </source>
</evidence>
<sequence length="285" mass="31100">MITDWETDTAVFSDLLPGQFPQLWKRLSGLLREHGTTIHLVCGCRDVWARDFLPVQVGNEFVTFRYAPDYLRGYDHLRTEESVCDAVPFLKARHCSDLIIDGGNLVSSGPVVAVTDKVYRENPGQGREDIRKKLSQLLGARSCVVLPKEPGDPIGHSDGLVRFLDERTVVTNDYADIDPGYGQRVTAVLARHGLDVVKFPYSVSTTVTEGIPSAVGNWVNFLRVGNLIVVPEFGLAADRTAIAILRDRLPNCSVVSLDATDLACRGGVLNCVVATYRTGCPASAG</sequence>
<dbReference type="GO" id="GO:0047632">
    <property type="term" value="F:agmatine deiminase activity"/>
    <property type="evidence" value="ECO:0007669"/>
    <property type="project" value="TreeGrafter"/>
</dbReference>
<evidence type="ECO:0000313" key="3">
    <source>
        <dbReference type="Proteomes" id="UP000214646"/>
    </source>
</evidence>
<dbReference type="EMBL" id="NIDE01000014">
    <property type="protein sequence ID" value="OWK37385.1"/>
    <property type="molecule type" value="Genomic_DNA"/>
</dbReference>
<dbReference type="Gene3D" id="3.75.10.10">
    <property type="entry name" value="L-arginine/glycine Amidinotransferase, Chain A"/>
    <property type="match status" value="1"/>
</dbReference>
<dbReference type="InterPro" id="IPR007466">
    <property type="entry name" value="Peptidyl-Arg-deiminase_porph"/>
</dbReference>
<dbReference type="Pfam" id="PF04371">
    <property type="entry name" value="PAD_porph"/>
    <property type="match status" value="1"/>
</dbReference>
<organism evidence="2 3">
    <name type="scientific">Fimbriiglobus ruber</name>
    <dbReference type="NCBI Taxonomy" id="1908690"/>
    <lineage>
        <taxon>Bacteria</taxon>
        <taxon>Pseudomonadati</taxon>
        <taxon>Planctomycetota</taxon>
        <taxon>Planctomycetia</taxon>
        <taxon>Gemmatales</taxon>
        <taxon>Gemmataceae</taxon>
        <taxon>Fimbriiglobus</taxon>
    </lineage>
</organism>
<reference evidence="3" key="1">
    <citation type="submission" date="2017-06" db="EMBL/GenBank/DDBJ databases">
        <title>Genome analysis of Fimbriiglobus ruber SP5, the first member of the order Planctomycetales with confirmed chitinolytic capability.</title>
        <authorList>
            <person name="Ravin N.V."/>
            <person name="Rakitin A.L."/>
            <person name="Ivanova A.A."/>
            <person name="Beletsky A.V."/>
            <person name="Kulichevskaya I.S."/>
            <person name="Mardanov A.V."/>
            <person name="Dedysh S.N."/>
        </authorList>
    </citation>
    <scope>NUCLEOTIDE SEQUENCE [LARGE SCALE GENOMIC DNA]</scope>
    <source>
        <strain evidence="3">SP5</strain>
    </source>
</reference>
<comment type="caution">
    <text evidence="2">The sequence shown here is derived from an EMBL/GenBank/DDBJ whole genome shotgun (WGS) entry which is preliminary data.</text>
</comment>
<evidence type="ECO:0000313" key="2">
    <source>
        <dbReference type="EMBL" id="OWK37385.1"/>
    </source>
</evidence>
<dbReference type="PANTHER" id="PTHR31377">
    <property type="entry name" value="AGMATINE DEIMINASE-RELATED"/>
    <property type="match status" value="1"/>
</dbReference>
<accession>A0A225DLR3</accession>
<dbReference type="RefSeq" id="WP_161967742.1">
    <property type="nucleotide sequence ID" value="NZ_NIDE01000014.1"/>
</dbReference>
<proteinExistence type="predicted"/>
<name>A0A225DLR3_9BACT</name>
<dbReference type="Proteomes" id="UP000214646">
    <property type="component" value="Unassembled WGS sequence"/>
</dbReference>
<dbReference type="GO" id="GO:0004668">
    <property type="term" value="F:protein-arginine deiminase activity"/>
    <property type="evidence" value="ECO:0007669"/>
    <property type="project" value="InterPro"/>
</dbReference>
<dbReference type="OrthoDB" id="7871381at2"/>
<dbReference type="GO" id="GO:0009446">
    <property type="term" value="P:putrescine biosynthetic process"/>
    <property type="evidence" value="ECO:0007669"/>
    <property type="project" value="InterPro"/>
</dbReference>
<dbReference type="AlphaFoldDB" id="A0A225DLR3"/>
<gene>
    <name evidence="2" type="ORF">FRUB_06505</name>
</gene>